<feature type="domain" description="CCHC-type" evidence="3">
    <location>
        <begin position="225"/>
        <end position="238"/>
    </location>
</feature>
<reference evidence="5" key="2">
    <citation type="submission" date="2015-03" db="UniProtKB">
        <authorList>
            <consortium name="EnsemblPlants"/>
        </authorList>
    </citation>
    <scope>IDENTIFICATION</scope>
</reference>
<reference evidence="5 6" key="1">
    <citation type="journal article" date="2014" name="Genome Biol.">
        <title>Transcriptome and methylome profiling reveals relics of genome dominance in the mesopolyploid Brassica oleracea.</title>
        <authorList>
            <person name="Parkin I.A."/>
            <person name="Koh C."/>
            <person name="Tang H."/>
            <person name="Robinson S.J."/>
            <person name="Kagale S."/>
            <person name="Clarke W.E."/>
            <person name="Town C.D."/>
            <person name="Nixon J."/>
            <person name="Krishnakumar V."/>
            <person name="Bidwell S.L."/>
            <person name="Denoeud F."/>
            <person name="Belcram H."/>
            <person name="Links M.G."/>
            <person name="Just J."/>
            <person name="Clarke C."/>
            <person name="Bender T."/>
            <person name="Huebert T."/>
            <person name="Mason A.S."/>
            <person name="Pires J.C."/>
            <person name="Barker G."/>
            <person name="Moore J."/>
            <person name="Walley P.G."/>
            <person name="Manoli S."/>
            <person name="Batley J."/>
            <person name="Edwards D."/>
            <person name="Nelson M.N."/>
            <person name="Wang X."/>
            <person name="Paterson A.H."/>
            <person name="King G."/>
            <person name="Bancroft I."/>
            <person name="Chalhoub B."/>
            <person name="Sharpe A.G."/>
        </authorList>
    </citation>
    <scope>NUCLEOTIDE SEQUENCE</scope>
    <source>
        <strain evidence="5 6">cv. TO1000</strain>
    </source>
</reference>
<dbReference type="GO" id="GO:0003676">
    <property type="term" value="F:nucleic acid binding"/>
    <property type="evidence" value="ECO:0007669"/>
    <property type="project" value="InterPro"/>
</dbReference>
<dbReference type="AlphaFoldDB" id="A0A0D3AU57"/>
<dbReference type="STRING" id="109376.A0A0D3AU57"/>
<name>A0A0D3AU57_BRAOL</name>
<dbReference type="PANTHER" id="PTHR31589">
    <property type="entry name" value="PROTEIN, PUTATIVE (DUF239)-RELATED-RELATED"/>
    <property type="match status" value="1"/>
</dbReference>
<dbReference type="PROSITE" id="PS52045">
    <property type="entry name" value="NEPROSIN_PEP_CD"/>
    <property type="match status" value="1"/>
</dbReference>
<protein>
    <submittedName>
        <fullName evidence="5">Uncharacterized protein</fullName>
    </submittedName>
</protein>
<evidence type="ECO:0000313" key="5">
    <source>
        <dbReference type="EnsemblPlants" id="Bo2g125620.1"/>
    </source>
</evidence>
<organism evidence="5 6">
    <name type="scientific">Brassica oleracea var. oleracea</name>
    <dbReference type="NCBI Taxonomy" id="109376"/>
    <lineage>
        <taxon>Eukaryota</taxon>
        <taxon>Viridiplantae</taxon>
        <taxon>Streptophyta</taxon>
        <taxon>Embryophyta</taxon>
        <taxon>Tracheophyta</taxon>
        <taxon>Spermatophyta</taxon>
        <taxon>Magnoliopsida</taxon>
        <taxon>eudicotyledons</taxon>
        <taxon>Gunneridae</taxon>
        <taxon>Pentapetalae</taxon>
        <taxon>rosids</taxon>
        <taxon>malvids</taxon>
        <taxon>Brassicales</taxon>
        <taxon>Brassicaceae</taxon>
        <taxon>Brassiceae</taxon>
        <taxon>Brassica</taxon>
    </lineage>
</organism>
<keyword evidence="1" id="KW-0479">Metal-binding</keyword>
<dbReference type="PROSITE" id="PS50158">
    <property type="entry name" value="ZF_CCHC"/>
    <property type="match status" value="1"/>
</dbReference>
<evidence type="ECO:0000256" key="2">
    <source>
        <dbReference type="SAM" id="MobiDB-lite"/>
    </source>
</evidence>
<dbReference type="Pfam" id="PF03080">
    <property type="entry name" value="Neprosin"/>
    <property type="match status" value="2"/>
</dbReference>
<dbReference type="Proteomes" id="UP000032141">
    <property type="component" value="Chromosome C2"/>
</dbReference>
<evidence type="ECO:0000259" key="3">
    <source>
        <dbReference type="PROSITE" id="PS50158"/>
    </source>
</evidence>
<dbReference type="Gramene" id="Bo2g125620.1">
    <property type="protein sequence ID" value="Bo2g125620.1"/>
    <property type="gene ID" value="Bo2g125620"/>
</dbReference>
<feature type="domain" description="Neprosin PEP catalytic" evidence="4">
    <location>
        <begin position="238"/>
        <end position="489"/>
    </location>
</feature>
<proteinExistence type="predicted"/>
<dbReference type="GO" id="GO:0008270">
    <property type="term" value="F:zinc ion binding"/>
    <property type="evidence" value="ECO:0007669"/>
    <property type="project" value="UniProtKB-KW"/>
</dbReference>
<dbReference type="eggNOG" id="ENOG502QSP9">
    <property type="taxonomic scope" value="Eukaryota"/>
</dbReference>
<dbReference type="InterPro" id="IPR004314">
    <property type="entry name" value="Neprosin"/>
</dbReference>
<keyword evidence="6" id="KW-1185">Reference proteome</keyword>
<dbReference type="HOGENOM" id="CLU_532773_0_0_1"/>
<sequence length="512" mass="56961">SDTYYSGCYSLRCPGFLQTSSRIALEAAISHTSTYGGDQFAITIQIWKLYDKWLKFKDENLRFQCDLVQSREHNVAQKHSKLVEELAAVKAMNKFLEHELIQRLGSDFIDGTTSQGELGTENRGPVSNKEVPQKGLSHFARRSTSKSGAKETRQEVHRDVPRGVCQEVQQRIAVNKKPTVVHQCNNMKVRQEVLKYGCASGTSEETDRCIINCVRSNKKQHCLCCWFCGKVGHKKVDCFAHEKSINMAKKDETSEEGGISVGRDLEVDQEASSLEPGTGVVCGTKGKEIEMQQKVMQGDHQEGDSKITPKQYQRVQSALSVDEEGLMVKMMTHEGSQILNRSGSRGDSTVGVVSCLCMKKQTGMSDPISGNWWLAIGVDTFEPVGYWPAQLFTTMSNHATMVEWGGEILYRNTSGLSTITQMGSVEFPEKGYRKSAYFCNLNVAEEHNSLQPVEDFNLQADHEELYAIMKSNTEACENHFYFGGPGHGPVPSTAVRAAATFVFLFSAVLLVL</sequence>
<dbReference type="PANTHER" id="PTHR31589:SF110">
    <property type="entry name" value="PROTEIN, PUTATIVE (DUF239)-RELATED"/>
    <property type="match status" value="1"/>
</dbReference>
<keyword evidence="1" id="KW-0863">Zinc-finger</keyword>
<dbReference type="EnsemblPlants" id="Bo2g125620.1">
    <property type="protein sequence ID" value="Bo2g125620.1"/>
    <property type="gene ID" value="Bo2g125620"/>
</dbReference>
<evidence type="ECO:0000256" key="1">
    <source>
        <dbReference type="PROSITE-ProRule" id="PRU00047"/>
    </source>
</evidence>
<evidence type="ECO:0000259" key="4">
    <source>
        <dbReference type="PROSITE" id="PS52045"/>
    </source>
</evidence>
<accession>A0A0D3AU57</accession>
<dbReference type="InterPro" id="IPR053168">
    <property type="entry name" value="Glutamic_endopeptidase"/>
</dbReference>
<evidence type="ECO:0000313" key="6">
    <source>
        <dbReference type="Proteomes" id="UP000032141"/>
    </source>
</evidence>
<feature type="region of interest" description="Disordered" evidence="2">
    <location>
        <begin position="113"/>
        <end position="152"/>
    </location>
</feature>
<dbReference type="InterPro" id="IPR001878">
    <property type="entry name" value="Znf_CCHC"/>
</dbReference>
<keyword evidence="1" id="KW-0862">Zinc</keyword>